<organism evidence="2 3">
    <name type="scientific">Paenisporosarcina cavernae</name>
    <dbReference type="NCBI Taxonomy" id="2320858"/>
    <lineage>
        <taxon>Bacteria</taxon>
        <taxon>Bacillati</taxon>
        <taxon>Bacillota</taxon>
        <taxon>Bacilli</taxon>
        <taxon>Bacillales</taxon>
        <taxon>Caryophanaceae</taxon>
        <taxon>Paenisporosarcina</taxon>
    </lineage>
</organism>
<evidence type="ECO:0000313" key="3">
    <source>
        <dbReference type="Proteomes" id="UP000265725"/>
    </source>
</evidence>
<dbReference type="RefSeq" id="WP_119882368.1">
    <property type="nucleotide sequence ID" value="NZ_CP032418.1"/>
</dbReference>
<protein>
    <recommendedName>
        <fullName evidence="4">Permease</fullName>
    </recommendedName>
</protein>
<dbReference type="Proteomes" id="UP000265725">
    <property type="component" value="Chromosome"/>
</dbReference>
<keyword evidence="3" id="KW-1185">Reference proteome</keyword>
<keyword evidence="1" id="KW-0812">Transmembrane</keyword>
<name>A0A385YT39_9BACL</name>
<dbReference type="KEGG" id="paek:D3873_01585"/>
<feature type="transmembrane region" description="Helical" evidence="1">
    <location>
        <begin position="82"/>
        <end position="100"/>
    </location>
</feature>
<dbReference type="OrthoDB" id="2657646at2"/>
<evidence type="ECO:0000256" key="1">
    <source>
        <dbReference type="SAM" id="Phobius"/>
    </source>
</evidence>
<gene>
    <name evidence="2" type="ORF">D3873_01585</name>
</gene>
<dbReference type="AlphaFoldDB" id="A0A385YT39"/>
<dbReference type="EMBL" id="CP032418">
    <property type="protein sequence ID" value="AYC28623.1"/>
    <property type="molecule type" value="Genomic_DNA"/>
</dbReference>
<accession>A0A385YT39</accession>
<sequence length="108" mass="12369">MKKGVYCDYCKREIKIRPDLVTATVLGEVVPYHEDCFAKNLKGMRSFFVSNQPINGTASIVTIIFLGIVTLFGLLIRQTFGYGAAILFVISLIYRSYSYLKFERRLEK</sequence>
<evidence type="ECO:0008006" key="4">
    <source>
        <dbReference type="Google" id="ProtNLM"/>
    </source>
</evidence>
<evidence type="ECO:0000313" key="2">
    <source>
        <dbReference type="EMBL" id="AYC28623.1"/>
    </source>
</evidence>
<feature type="transmembrane region" description="Helical" evidence="1">
    <location>
        <begin position="54"/>
        <end position="76"/>
    </location>
</feature>
<proteinExistence type="predicted"/>
<keyword evidence="1" id="KW-1133">Transmembrane helix</keyword>
<reference evidence="3" key="1">
    <citation type="submission" date="2018-09" db="EMBL/GenBank/DDBJ databases">
        <authorList>
            <person name="Zhu H."/>
        </authorList>
    </citation>
    <scope>NUCLEOTIDE SEQUENCE [LARGE SCALE GENOMIC DNA]</scope>
    <source>
        <strain evidence="3">K2R23-3</strain>
    </source>
</reference>
<keyword evidence="1" id="KW-0472">Membrane</keyword>